<gene>
    <name evidence="7" type="ORF">AB3N04_13295</name>
</gene>
<reference evidence="7" key="1">
    <citation type="submission" date="2024-07" db="EMBL/GenBank/DDBJ databases">
        <title>Identification and characteristics of an arsenic-resistant bacterial isolate, which belongs to a novel species.</title>
        <authorList>
            <person name="Juszczyk A."/>
            <person name="Kowalczyk A."/>
            <person name="Was K."/>
            <person name="Kosowicz W."/>
            <person name="Budzyn A."/>
            <person name="Latowski D."/>
        </authorList>
    </citation>
    <scope>NUCLEOTIDE SEQUENCE</scope>
    <source>
        <strain evidence="7">As8PL</strain>
    </source>
</reference>
<feature type="transmembrane region" description="Helical" evidence="6">
    <location>
        <begin position="322"/>
        <end position="340"/>
    </location>
</feature>
<evidence type="ECO:0000256" key="3">
    <source>
        <dbReference type="ARBA" id="ARBA00022692"/>
    </source>
</evidence>
<feature type="transmembrane region" description="Helical" evidence="6">
    <location>
        <begin position="352"/>
        <end position="374"/>
    </location>
</feature>
<feature type="transmembrane region" description="Helical" evidence="6">
    <location>
        <begin position="436"/>
        <end position="460"/>
    </location>
</feature>
<keyword evidence="3 6" id="KW-0812">Transmembrane</keyword>
<evidence type="ECO:0000313" key="7">
    <source>
        <dbReference type="EMBL" id="XDI35683.1"/>
    </source>
</evidence>
<organism evidence="7">
    <name type="scientific">Alkalihalophilus sp. As8PL</name>
    <dbReference type="NCBI Taxonomy" id="3237103"/>
    <lineage>
        <taxon>Bacteria</taxon>
        <taxon>Bacillati</taxon>
        <taxon>Bacillota</taxon>
        <taxon>Bacilli</taxon>
        <taxon>Bacillales</taxon>
        <taxon>Bacillaceae</taxon>
        <taxon>Alkalihalophilus</taxon>
    </lineage>
</organism>
<keyword evidence="5 6" id="KW-0472">Membrane</keyword>
<feature type="transmembrane region" description="Helical" evidence="6">
    <location>
        <begin position="249"/>
        <end position="266"/>
    </location>
</feature>
<dbReference type="Pfam" id="PF13440">
    <property type="entry name" value="Polysacc_synt_3"/>
    <property type="match status" value="1"/>
</dbReference>
<feature type="transmembrane region" description="Helical" evidence="6">
    <location>
        <begin position="198"/>
        <end position="219"/>
    </location>
</feature>
<dbReference type="PANTHER" id="PTHR30250:SF11">
    <property type="entry name" value="O-ANTIGEN TRANSPORTER-RELATED"/>
    <property type="match status" value="1"/>
</dbReference>
<evidence type="ECO:0000256" key="2">
    <source>
        <dbReference type="ARBA" id="ARBA00022475"/>
    </source>
</evidence>
<comment type="subcellular location">
    <subcellularLocation>
        <location evidence="1">Cell membrane</location>
        <topology evidence="1">Multi-pass membrane protein</topology>
    </subcellularLocation>
</comment>
<accession>A0AB39BPI4</accession>
<evidence type="ECO:0000256" key="5">
    <source>
        <dbReference type="ARBA" id="ARBA00023136"/>
    </source>
</evidence>
<dbReference type="InterPro" id="IPR050833">
    <property type="entry name" value="Poly_Biosynth_Transport"/>
</dbReference>
<name>A0AB39BPI4_9BACI</name>
<keyword evidence="4 6" id="KW-1133">Transmembrane helix</keyword>
<sequence length="483" mass="53539">MVSKHAFMYVFSHGIPALIGFLSIAVFTRLLSPEQYGVYALVIAITALVNAVVFEWIKLSLLRYYSQYKMESKFLSTLKLSFLGLVLLTTIIGVMTAIIFPNISLSLVVLCLLLSWLQSWGGVNLSLMRAQLNPKSYGYYSFTRATLGIVLGTLLISSGFGAVGLLIGLIIALLLTFLRPTIQIWKVHLNTTDFDHTMFKSFLMYGLPLTLTLLMTVVIHNSDRLIIGYLMTTAATGVYSVTYDLIEQSIFTLMMVVNLAALPIAMKVMEEKGEKASYQQVKRNTSLIFFISIPAALGVWLLSDNLVYLLLGEQYRQAARLLIPYIVVIALLRGFKLYCIDIMFYLKKKTSLQVIPVVVAGVLNIVLNFVLIPVMGLEGAAIATVASYVTAILLSWMLVHIQIHPIPIPIGDLIKIVSAGLIMGLCLWPIRDHLGVISLIYQVTLGVLTYGIAAYVVNAFDLRDWANKKLYSQSKSDINGGIK</sequence>
<dbReference type="PANTHER" id="PTHR30250">
    <property type="entry name" value="PST FAMILY PREDICTED COLANIC ACID TRANSPORTER"/>
    <property type="match status" value="1"/>
</dbReference>
<feature type="transmembrane region" description="Helical" evidence="6">
    <location>
        <begin position="147"/>
        <end position="178"/>
    </location>
</feature>
<feature type="transmembrane region" description="Helical" evidence="6">
    <location>
        <begin position="78"/>
        <end position="100"/>
    </location>
</feature>
<protein>
    <submittedName>
        <fullName evidence="7">Oligosaccharide flippase family protein</fullName>
    </submittedName>
</protein>
<evidence type="ECO:0000256" key="1">
    <source>
        <dbReference type="ARBA" id="ARBA00004651"/>
    </source>
</evidence>
<dbReference type="EMBL" id="CP162551">
    <property type="protein sequence ID" value="XDI35683.1"/>
    <property type="molecule type" value="Genomic_DNA"/>
</dbReference>
<feature type="transmembrane region" description="Helical" evidence="6">
    <location>
        <begin position="7"/>
        <end position="30"/>
    </location>
</feature>
<dbReference type="AlphaFoldDB" id="A0AB39BPI4"/>
<feature type="transmembrane region" description="Helical" evidence="6">
    <location>
        <begin position="413"/>
        <end position="430"/>
    </location>
</feature>
<feature type="transmembrane region" description="Helical" evidence="6">
    <location>
        <begin position="36"/>
        <end position="57"/>
    </location>
</feature>
<evidence type="ECO:0000256" key="4">
    <source>
        <dbReference type="ARBA" id="ARBA00022989"/>
    </source>
</evidence>
<feature type="transmembrane region" description="Helical" evidence="6">
    <location>
        <begin position="226"/>
        <end position="243"/>
    </location>
</feature>
<dbReference type="GO" id="GO:0005886">
    <property type="term" value="C:plasma membrane"/>
    <property type="evidence" value="ECO:0007669"/>
    <property type="project" value="UniProtKB-SubCell"/>
</dbReference>
<feature type="transmembrane region" description="Helical" evidence="6">
    <location>
        <begin position="287"/>
        <end position="310"/>
    </location>
</feature>
<proteinExistence type="predicted"/>
<dbReference type="RefSeq" id="WP_368503227.1">
    <property type="nucleotide sequence ID" value="NZ_CP162551.1"/>
</dbReference>
<feature type="transmembrane region" description="Helical" evidence="6">
    <location>
        <begin position="380"/>
        <end position="401"/>
    </location>
</feature>
<evidence type="ECO:0000256" key="6">
    <source>
        <dbReference type="SAM" id="Phobius"/>
    </source>
</evidence>
<keyword evidence="2" id="KW-1003">Cell membrane</keyword>
<feature type="transmembrane region" description="Helical" evidence="6">
    <location>
        <begin position="106"/>
        <end position="127"/>
    </location>
</feature>